<name>A0A2M7H298_9BACT</name>
<dbReference type="Pfam" id="PF00482">
    <property type="entry name" value="T2SSF"/>
    <property type="match status" value="2"/>
</dbReference>
<sequence length="362" mass="40190">MVGGHAKKAPRKHLLTLSKVKTVDKIFFVQNLSVLLRAGFSLSHGLRTVSQQITQRRFHSVIEDIIVNVESGETFASALLRHPQDFDELFINMIDSGEISGKLELTLTALALQLKKSHALFLKVRNALAYPVVILVAMVFIGTGMMIFVLPKITDLYRDASQELPFITKAVIWFSDAFVNYGGFIGIGAILVIAIFMYSYRKTRLRYNIDALLLRLPIFGNIFQEINIARFSRVFHSLISTDIPIVKSFQIMAGTVGNYAYRKHLLAAVPQLETGIAIGKTLSTNKHLFPSTVVEMISVGEQSGALDEMTADLAEYYEQEAESTLDGLSVLIEPLLMLILGLGVGVIAVAVLWPMYRLVDVI</sequence>
<dbReference type="InterPro" id="IPR018076">
    <property type="entry name" value="T2SS_GspF_dom"/>
</dbReference>
<gene>
    <name evidence="10" type="ORF">COW24_05845</name>
</gene>
<comment type="similarity">
    <text evidence="2">Belongs to the GSP F family.</text>
</comment>
<evidence type="ECO:0000259" key="9">
    <source>
        <dbReference type="Pfam" id="PF00482"/>
    </source>
</evidence>
<evidence type="ECO:0000256" key="6">
    <source>
        <dbReference type="ARBA" id="ARBA00022989"/>
    </source>
</evidence>
<feature type="domain" description="Type II secretion system protein GspF" evidence="9">
    <location>
        <begin position="28"/>
        <end position="151"/>
    </location>
</feature>
<evidence type="ECO:0000256" key="7">
    <source>
        <dbReference type="ARBA" id="ARBA00023136"/>
    </source>
</evidence>
<keyword evidence="5 8" id="KW-0812">Transmembrane</keyword>
<dbReference type="InterPro" id="IPR042094">
    <property type="entry name" value="T2SS_GspF_sf"/>
</dbReference>
<dbReference type="PRINTS" id="PR00812">
    <property type="entry name" value="BCTERIALGSPF"/>
</dbReference>
<evidence type="ECO:0000256" key="4">
    <source>
        <dbReference type="ARBA" id="ARBA00022519"/>
    </source>
</evidence>
<proteinExistence type="inferred from homology"/>
<evidence type="ECO:0000256" key="2">
    <source>
        <dbReference type="ARBA" id="ARBA00005745"/>
    </source>
</evidence>
<keyword evidence="6 8" id="KW-1133">Transmembrane helix</keyword>
<reference evidence="10 11" key="1">
    <citation type="submission" date="2017-09" db="EMBL/GenBank/DDBJ databases">
        <title>Depth-based differentiation of microbial function through sediment-hosted aquifers and enrichment of novel symbionts in the deep terrestrial subsurface.</title>
        <authorList>
            <person name="Probst A.J."/>
            <person name="Ladd B."/>
            <person name="Jarett J.K."/>
            <person name="Geller-Mcgrath D.E."/>
            <person name="Sieber C.M."/>
            <person name="Emerson J.B."/>
            <person name="Anantharaman K."/>
            <person name="Thomas B.C."/>
            <person name="Malmstrom R."/>
            <person name="Stieglmeier M."/>
            <person name="Klingl A."/>
            <person name="Woyke T."/>
            <person name="Ryan C.M."/>
            <person name="Banfield J.F."/>
        </authorList>
    </citation>
    <scope>NUCLEOTIDE SEQUENCE [LARGE SCALE GENOMIC DNA]</scope>
    <source>
        <strain evidence="10">CG15_BIG_FIL_POST_REV_8_21_14_020_45_12</strain>
    </source>
</reference>
<evidence type="ECO:0000256" key="3">
    <source>
        <dbReference type="ARBA" id="ARBA00022475"/>
    </source>
</evidence>
<feature type="transmembrane region" description="Helical" evidence="8">
    <location>
        <begin position="335"/>
        <end position="356"/>
    </location>
</feature>
<dbReference type="GO" id="GO:0005886">
    <property type="term" value="C:plasma membrane"/>
    <property type="evidence" value="ECO:0007669"/>
    <property type="project" value="UniProtKB-SubCell"/>
</dbReference>
<evidence type="ECO:0000313" key="11">
    <source>
        <dbReference type="Proteomes" id="UP000230292"/>
    </source>
</evidence>
<dbReference type="AlphaFoldDB" id="A0A2M7H298"/>
<evidence type="ECO:0000256" key="1">
    <source>
        <dbReference type="ARBA" id="ARBA00004429"/>
    </source>
</evidence>
<accession>A0A2M7H298</accession>
<comment type="subcellular location">
    <subcellularLocation>
        <location evidence="1">Cell inner membrane</location>
        <topology evidence="1">Multi-pass membrane protein</topology>
    </subcellularLocation>
</comment>
<dbReference type="InterPro" id="IPR003004">
    <property type="entry name" value="GspF/PilC"/>
</dbReference>
<dbReference type="Gene3D" id="1.20.81.30">
    <property type="entry name" value="Type II secretion system (T2SS), domain F"/>
    <property type="match status" value="2"/>
</dbReference>
<keyword evidence="3" id="KW-1003">Cell membrane</keyword>
<feature type="domain" description="Type II secretion system protein GspF" evidence="9">
    <location>
        <begin position="231"/>
        <end position="354"/>
    </location>
</feature>
<dbReference type="PANTHER" id="PTHR30012:SF0">
    <property type="entry name" value="TYPE II SECRETION SYSTEM PROTEIN F-RELATED"/>
    <property type="match status" value="1"/>
</dbReference>
<protein>
    <recommendedName>
        <fullName evidence="9">Type II secretion system protein GspF domain-containing protein</fullName>
    </recommendedName>
</protein>
<dbReference type="GO" id="GO:0015628">
    <property type="term" value="P:protein secretion by the type II secretion system"/>
    <property type="evidence" value="ECO:0007669"/>
    <property type="project" value="TreeGrafter"/>
</dbReference>
<organism evidence="10 11">
    <name type="scientific">Candidatus Kerfeldbacteria bacterium CG15_BIG_FIL_POST_REV_8_21_14_020_45_12</name>
    <dbReference type="NCBI Taxonomy" id="2014247"/>
    <lineage>
        <taxon>Bacteria</taxon>
        <taxon>Candidatus Kerfeldiibacteriota</taxon>
    </lineage>
</organism>
<dbReference type="EMBL" id="PFGC01000060">
    <property type="protein sequence ID" value="PIW36358.1"/>
    <property type="molecule type" value="Genomic_DNA"/>
</dbReference>
<evidence type="ECO:0000313" key="10">
    <source>
        <dbReference type="EMBL" id="PIW36358.1"/>
    </source>
</evidence>
<keyword evidence="4" id="KW-0997">Cell inner membrane</keyword>
<evidence type="ECO:0000256" key="5">
    <source>
        <dbReference type="ARBA" id="ARBA00022692"/>
    </source>
</evidence>
<comment type="caution">
    <text evidence="10">The sequence shown here is derived from an EMBL/GenBank/DDBJ whole genome shotgun (WGS) entry which is preliminary data.</text>
</comment>
<dbReference type="FunFam" id="1.20.81.30:FF:000001">
    <property type="entry name" value="Type II secretion system protein F"/>
    <property type="match status" value="2"/>
</dbReference>
<keyword evidence="7 8" id="KW-0472">Membrane</keyword>
<evidence type="ECO:0000256" key="8">
    <source>
        <dbReference type="SAM" id="Phobius"/>
    </source>
</evidence>
<dbReference type="PANTHER" id="PTHR30012">
    <property type="entry name" value="GENERAL SECRETION PATHWAY PROTEIN"/>
    <property type="match status" value="1"/>
</dbReference>
<dbReference type="Proteomes" id="UP000230292">
    <property type="component" value="Unassembled WGS sequence"/>
</dbReference>
<feature type="transmembrane region" description="Helical" evidence="8">
    <location>
        <begin position="127"/>
        <end position="150"/>
    </location>
</feature>
<feature type="transmembrane region" description="Helical" evidence="8">
    <location>
        <begin position="170"/>
        <end position="198"/>
    </location>
</feature>